<dbReference type="Pfam" id="PF03401">
    <property type="entry name" value="TctC"/>
    <property type="match status" value="1"/>
</dbReference>
<dbReference type="PANTHER" id="PTHR42928">
    <property type="entry name" value="TRICARBOXYLATE-BINDING PROTEIN"/>
    <property type="match status" value="1"/>
</dbReference>
<dbReference type="AlphaFoldDB" id="A0A4Q7NJZ2"/>
<keyword evidence="3" id="KW-0675">Receptor</keyword>
<evidence type="ECO:0000256" key="1">
    <source>
        <dbReference type="ARBA" id="ARBA00006987"/>
    </source>
</evidence>
<dbReference type="Gene3D" id="3.40.190.10">
    <property type="entry name" value="Periplasmic binding protein-like II"/>
    <property type="match status" value="1"/>
</dbReference>
<dbReference type="EMBL" id="SGXC01000001">
    <property type="protein sequence ID" value="RZS85391.1"/>
    <property type="molecule type" value="Genomic_DNA"/>
</dbReference>
<keyword evidence="4" id="KW-1185">Reference proteome</keyword>
<evidence type="ECO:0000313" key="3">
    <source>
        <dbReference type="EMBL" id="RZS85391.1"/>
    </source>
</evidence>
<evidence type="ECO:0000313" key="4">
    <source>
        <dbReference type="Proteomes" id="UP000292445"/>
    </source>
</evidence>
<dbReference type="CDD" id="cd07012">
    <property type="entry name" value="PBP2_Bug_TTT"/>
    <property type="match status" value="1"/>
</dbReference>
<reference evidence="3 4" key="1">
    <citation type="submission" date="2019-02" db="EMBL/GenBank/DDBJ databases">
        <title>Genomic Encyclopedia of Type Strains, Phase IV (KMG-IV): sequencing the most valuable type-strain genomes for metagenomic binning, comparative biology and taxonomic classification.</title>
        <authorList>
            <person name="Goeker M."/>
        </authorList>
    </citation>
    <scope>NUCLEOTIDE SEQUENCE [LARGE SCALE GENOMIC DNA]</scope>
    <source>
        <strain evidence="3 4">K24</strain>
    </source>
</reference>
<sequence>MKPLFALLWIVALASSTPAMAASAYPERAIRWIVPFTAGGPADAIARLLVPRLSQELGQPIVIENRAGANSNIGHEAVARAEPDGYTILYVVPNVVTNPLLYNVAVDPVKELTPVVQLTAQAYLLLAGSDFKPASVADIVAKARQGGVTCASGGGLSGFGCDWLRSMTKADFVHVPFKGNAQALTALMGGQVDIMIDLFNTALPQVKAGRVRPVALTRAERGSPLPDLPIIAETLPGFVLVGWHGVMAPHGTPAPIVGKLNAAFAKALGDPEIRRRIEESYIEVVHGTPADFGRVIKEDLDKYARITQAAGIARQ</sequence>
<comment type="caution">
    <text evidence="3">The sequence shown here is derived from an EMBL/GenBank/DDBJ whole genome shotgun (WGS) entry which is preliminary data.</text>
</comment>
<protein>
    <submittedName>
        <fullName evidence="3">Tripartite-type tricarboxylate transporter receptor subunit TctC</fullName>
    </submittedName>
</protein>
<evidence type="ECO:0000256" key="2">
    <source>
        <dbReference type="SAM" id="SignalP"/>
    </source>
</evidence>
<dbReference type="SUPFAM" id="SSF53850">
    <property type="entry name" value="Periplasmic binding protein-like II"/>
    <property type="match status" value="1"/>
</dbReference>
<dbReference type="PANTHER" id="PTHR42928:SF5">
    <property type="entry name" value="BLR1237 PROTEIN"/>
    <property type="match status" value="1"/>
</dbReference>
<accession>A0A4Q7NJZ2</accession>
<feature type="signal peptide" evidence="2">
    <location>
        <begin position="1"/>
        <end position="21"/>
    </location>
</feature>
<dbReference type="InterPro" id="IPR042100">
    <property type="entry name" value="Bug_dom1"/>
</dbReference>
<dbReference type="Gene3D" id="3.40.190.150">
    <property type="entry name" value="Bordetella uptake gene, domain 1"/>
    <property type="match status" value="1"/>
</dbReference>
<feature type="chain" id="PRO_5020292152" evidence="2">
    <location>
        <begin position="22"/>
        <end position="315"/>
    </location>
</feature>
<dbReference type="RefSeq" id="WP_165404478.1">
    <property type="nucleotide sequence ID" value="NZ_SGXC01000001.1"/>
</dbReference>
<keyword evidence="2" id="KW-0732">Signal</keyword>
<organism evidence="3 4">
    <name type="scientific">Pigmentiphaga kullae</name>
    <dbReference type="NCBI Taxonomy" id="151784"/>
    <lineage>
        <taxon>Bacteria</taxon>
        <taxon>Pseudomonadati</taxon>
        <taxon>Pseudomonadota</taxon>
        <taxon>Betaproteobacteria</taxon>
        <taxon>Burkholderiales</taxon>
        <taxon>Alcaligenaceae</taxon>
        <taxon>Pigmentiphaga</taxon>
    </lineage>
</organism>
<name>A0A4Q7NJZ2_9BURK</name>
<comment type="similarity">
    <text evidence="1">Belongs to the UPF0065 (bug) family.</text>
</comment>
<dbReference type="PIRSF" id="PIRSF017082">
    <property type="entry name" value="YflP"/>
    <property type="match status" value="1"/>
</dbReference>
<dbReference type="Proteomes" id="UP000292445">
    <property type="component" value="Unassembled WGS sequence"/>
</dbReference>
<dbReference type="InterPro" id="IPR005064">
    <property type="entry name" value="BUG"/>
</dbReference>
<gene>
    <name evidence="3" type="ORF">EV675_1415</name>
</gene>
<proteinExistence type="inferred from homology"/>